<organism evidence="1 2">
    <name type="scientific">Kineococcus rhizosphaerae</name>
    <dbReference type="NCBI Taxonomy" id="559628"/>
    <lineage>
        <taxon>Bacteria</taxon>
        <taxon>Bacillati</taxon>
        <taxon>Actinomycetota</taxon>
        <taxon>Actinomycetes</taxon>
        <taxon>Kineosporiales</taxon>
        <taxon>Kineosporiaceae</taxon>
        <taxon>Kineococcus</taxon>
    </lineage>
</organism>
<dbReference type="RefSeq" id="WP_170127521.1">
    <property type="nucleotide sequence ID" value="NZ_PVZF01000032.1"/>
</dbReference>
<accession>A0A2T0QPY9</accession>
<evidence type="ECO:0008006" key="3">
    <source>
        <dbReference type="Google" id="ProtNLM"/>
    </source>
</evidence>
<keyword evidence="2" id="KW-1185">Reference proteome</keyword>
<dbReference type="Proteomes" id="UP000238083">
    <property type="component" value="Unassembled WGS sequence"/>
</dbReference>
<evidence type="ECO:0000313" key="2">
    <source>
        <dbReference type="Proteomes" id="UP000238083"/>
    </source>
</evidence>
<proteinExistence type="predicted"/>
<dbReference type="AlphaFoldDB" id="A0A2T0QPY9"/>
<gene>
    <name evidence="1" type="ORF">CLV37_1323</name>
</gene>
<dbReference type="EMBL" id="PVZF01000032">
    <property type="protein sequence ID" value="PRY06789.1"/>
    <property type="molecule type" value="Genomic_DNA"/>
</dbReference>
<comment type="caution">
    <text evidence="1">The sequence shown here is derived from an EMBL/GenBank/DDBJ whole genome shotgun (WGS) entry which is preliminary data.</text>
</comment>
<evidence type="ECO:0000313" key="1">
    <source>
        <dbReference type="EMBL" id="PRY06789.1"/>
    </source>
</evidence>
<name>A0A2T0QPY9_9ACTN</name>
<protein>
    <recommendedName>
        <fullName evidence="3">HicA-like toxin of HicAB toxin-antitoxin system</fullName>
    </recommendedName>
</protein>
<sequence>MDKDTKKLVKAIKAQGFTVTPTRRRHLRVVKDGHQVAVLAGTASDYRSWRNAIADLRRAGFQWPPKR</sequence>
<reference evidence="1 2" key="1">
    <citation type="submission" date="2018-03" db="EMBL/GenBank/DDBJ databases">
        <title>Genomic Encyclopedia of Archaeal and Bacterial Type Strains, Phase II (KMG-II): from individual species to whole genera.</title>
        <authorList>
            <person name="Goeker M."/>
        </authorList>
    </citation>
    <scope>NUCLEOTIDE SEQUENCE [LARGE SCALE GENOMIC DNA]</scope>
    <source>
        <strain evidence="1 2">DSM 19711</strain>
    </source>
</reference>